<keyword evidence="3" id="KW-1185">Reference proteome</keyword>
<evidence type="ECO:0000313" key="2">
    <source>
        <dbReference type="EMBL" id="KAH6589086.1"/>
    </source>
</evidence>
<dbReference type="Proteomes" id="UP001648503">
    <property type="component" value="Unassembled WGS sequence"/>
</dbReference>
<comment type="caution">
    <text evidence="2">The sequence shown here is derived from an EMBL/GenBank/DDBJ whole genome shotgun (WGS) entry which is preliminary data.</text>
</comment>
<organism evidence="2 3">
    <name type="scientific">Batrachochytrium salamandrivorans</name>
    <dbReference type="NCBI Taxonomy" id="1357716"/>
    <lineage>
        <taxon>Eukaryota</taxon>
        <taxon>Fungi</taxon>
        <taxon>Fungi incertae sedis</taxon>
        <taxon>Chytridiomycota</taxon>
        <taxon>Chytridiomycota incertae sedis</taxon>
        <taxon>Chytridiomycetes</taxon>
        <taxon>Rhizophydiales</taxon>
        <taxon>Rhizophydiales incertae sedis</taxon>
        <taxon>Batrachochytrium</taxon>
    </lineage>
</organism>
<accession>A0ABQ8EYZ5</accession>
<dbReference type="EMBL" id="JAFCIX010000475">
    <property type="protein sequence ID" value="KAH6589086.1"/>
    <property type="molecule type" value="Genomic_DNA"/>
</dbReference>
<gene>
    <name evidence="2" type="ORF">BASA50_010251</name>
</gene>
<evidence type="ECO:0000313" key="3">
    <source>
        <dbReference type="Proteomes" id="UP001648503"/>
    </source>
</evidence>
<reference evidence="2 3" key="1">
    <citation type="submission" date="2021-02" db="EMBL/GenBank/DDBJ databases">
        <title>Variation within the Batrachochytrium salamandrivorans European outbreak.</title>
        <authorList>
            <person name="Kelly M."/>
            <person name="Pasmans F."/>
            <person name="Shea T.P."/>
            <person name="Munoz J.F."/>
            <person name="Carranza S."/>
            <person name="Cuomo C.A."/>
            <person name="Martel A."/>
        </authorList>
    </citation>
    <scope>NUCLEOTIDE SEQUENCE [LARGE SCALE GENOMIC DNA]</scope>
    <source>
        <strain evidence="2 3">AMFP18/2</strain>
    </source>
</reference>
<feature type="compositionally biased region" description="Acidic residues" evidence="1">
    <location>
        <begin position="47"/>
        <end position="58"/>
    </location>
</feature>
<name>A0ABQ8EYZ5_9FUNG</name>
<evidence type="ECO:0000256" key="1">
    <source>
        <dbReference type="SAM" id="MobiDB-lite"/>
    </source>
</evidence>
<proteinExistence type="predicted"/>
<feature type="region of interest" description="Disordered" evidence="1">
    <location>
        <begin position="31"/>
        <end position="61"/>
    </location>
</feature>
<sequence length="178" mass="20415">MKFRALVAAAMVITSINADWHRKLLTYPDENDDGSKTVLTNSPPNNDPDEPQESEPTEYDPKCDPILGELTGLRRMAYDIEAELRTQLLDYFNIMKGIGIDGKKIKQHMLKVTQMAAYFELSDENKAILEELKTVYAVVVEEYGTIWQELIDEDCFTEPLLWMSPDEVIKRGPFPKKQ</sequence>
<protein>
    <submittedName>
        <fullName evidence="2">Uncharacterized protein</fullName>
    </submittedName>
</protein>